<comment type="caution">
    <text evidence="1">The sequence shown here is derived from an EMBL/GenBank/DDBJ whole genome shotgun (WGS) entry which is preliminary data.</text>
</comment>
<protein>
    <submittedName>
        <fullName evidence="1">Uncharacterized protein</fullName>
    </submittedName>
</protein>
<reference evidence="1" key="1">
    <citation type="submission" date="2023-06" db="EMBL/GenBank/DDBJ databases">
        <title>Identification of two novel mycobacterium reveal diversities and complexities of Mycobacterium gordonae clade.</title>
        <authorList>
            <person name="Matsumoto Y."/>
            <person name="Nakamura S."/>
            <person name="Motooka D."/>
            <person name="Fukushima K."/>
        </authorList>
    </citation>
    <scope>NUCLEOTIDE SEQUENCE</scope>
    <source>
        <strain evidence="1">TY812</strain>
    </source>
</reference>
<accession>A0AAJ1SAL8</accession>
<proteinExistence type="predicted"/>
<dbReference type="EMBL" id="JAUFSA010000007">
    <property type="protein sequence ID" value="MDP7739690.1"/>
    <property type="molecule type" value="Genomic_DNA"/>
</dbReference>
<dbReference type="Proteomes" id="UP001229081">
    <property type="component" value="Unassembled WGS sequence"/>
</dbReference>
<name>A0AAJ1SAL8_9MYCO</name>
<evidence type="ECO:0000313" key="1">
    <source>
        <dbReference type="EMBL" id="MDP7739690.1"/>
    </source>
</evidence>
<sequence length="100" mass="11015">MSRDFGIARMHGIESRAGRHVLTLLLGVAGIGGVHVAEKVAPLQPSIVLIGHHRRWRFRPSLFKHPLGVFAGRLPVAIDLCHESMRGGARTLAAPMIRRR</sequence>
<dbReference type="RefSeq" id="WP_306256119.1">
    <property type="nucleotide sequence ID" value="NZ_JAUFSA010000007.1"/>
</dbReference>
<evidence type="ECO:0000313" key="2">
    <source>
        <dbReference type="Proteomes" id="UP001229081"/>
    </source>
</evidence>
<dbReference type="AlphaFoldDB" id="A0AAJ1SAL8"/>
<gene>
    <name evidence="1" type="ORF">QXL92_33730</name>
</gene>
<organism evidence="1 2">
    <name type="scientific">Mycobacterium paragordonae</name>
    <dbReference type="NCBI Taxonomy" id="1389713"/>
    <lineage>
        <taxon>Bacteria</taxon>
        <taxon>Bacillati</taxon>
        <taxon>Actinomycetota</taxon>
        <taxon>Actinomycetes</taxon>
        <taxon>Mycobacteriales</taxon>
        <taxon>Mycobacteriaceae</taxon>
        <taxon>Mycobacterium</taxon>
    </lineage>
</organism>